<name>A0A072NP49_SCHAZ</name>
<evidence type="ECO:0000256" key="2">
    <source>
        <dbReference type="ARBA" id="ARBA00023287"/>
    </source>
</evidence>
<comment type="caution">
    <text evidence="4">The sequence shown here is derived from an EMBL/GenBank/DDBJ whole genome shotgun (WGS) entry which is preliminary data.</text>
</comment>
<evidence type="ECO:0000313" key="4">
    <source>
        <dbReference type="EMBL" id="KEF39449.1"/>
    </source>
</evidence>
<accession>A0A072NP49</accession>
<proteinExistence type="predicted"/>
<keyword evidence="3" id="KW-0812">Transmembrane</keyword>
<dbReference type="PATRIC" id="fig|1348973.3.peg.1189"/>
<protein>
    <submittedName>
        <fullName evidence="4">Prepilin-type N-terminal cleavage/methylation domain-containing protein</fullName>
    </submittedName>
</protein>
<dbReference type="RefSeq" id="WP_051678080.1">
    <property type="nucleotide sequence ID" value="NZ_JJRY01000003.1"/>
</dbReference>
<dbReference type="AlphaFoldDB" id="A0A072NP49"/>
<dbReference type="SUPFAM" id="SSF54523">
    <property type="entry name" value="Pili subunits"/>
    <property type="match status" value="1"/>
</dbReference>
<keyword evidence="3" id="KW-0472">Membrane</keyword>
<dbReference type="Gene3D" id="3.30.700.10">
    <property type="entry name" value="Glycoprotein, Type 4 Pilin"/>
    <property type="match status" value="1"/>
</dbReference>
<comment type="subcellular location">
    <subcellularLocation>
        <location evidence="1">Cell surface</location>
    </subcellularLocation>
</comment>
<dbReference type="InterPro" id="IPR045584">
    <property type="entry name" value="Pilin-like"/>
</dbReference>
<keyword evidence="2" id="KW-0178">Competence</keyword>
<feature type="transmembrane region" description="Helical" evidence="3">
    <location>
        <begin position="12"/>
        <end position="33"/>
    </location>
</feature>
<gene>
    <name evidence="4" type="ORF">M670_01217</name>
</gene>
<evidence type="ECO:0000313" key="5">
    <source>
        <dbReference type="Proteomes" id="UP000027936"/>
    </source>
</evidence>
<dbReference type="Pfam" id="PF07963">
    <property type="entry name" value="N_methyl"/>
    <property type="match status" value="1"/>
</dbReference>
<keyword evidence="3" id="KW-1133">Transmembrane helix</keyword>
<dbReference type="GO" id="GO:0030420">
    <property type="term" value="P:establishment of competence for transformation"/>
    <property type="evidence" value="ECO:0007669"/>
    <property type="project" value="UniProtKB-KW"/>
</dbReference>
<dbReference type="EMBL" id="JJRY01000003">
    <property type="protein sequence ID" value="KEF39449.1"/>
    <property type="molecule type" value="Genomic_DNA"/>
</dbReference>
<evidence type="ECO:0000256" key="1">
    <source>
        <dbReference type="ARBA" id="ARBA00004241"/>
    </source>
</evidence>
<dbReference type="InterPro" id="IPR012902">
    <property type="entry name" value="N_methyl_site"/>
</dbReference>
<evidence type="ECO:0000256" key="3">
    <source>
        <dbReference type="SAM" id="Phobius"/>
    </source>
</evidence>
<dbReference type="Proteomes" id="UP000027936">
    <property type="component" value="Unassembled WGS sequence"/>
</dbReference>
<sequence length="154" mass="16875">MKITKLIRNPNGLTLLELLAVVVILGIISAIAVPTFSKIIENTKKDTHISNAIQIAEAAKMLVNTNTKSSDPESFLDIPITLETLISEGHIYPVKDPSINGAYYDQENTTVEISKISSGYQYIVKLVGNGLAIENAYTPNKDAYTLKREDITIP</sequence>
<dbReference type="GO" id="GO:0009986">
    <property type="term" value="C:cell surface"/>
    <property type="evidence" value="ECO:0007669"/>
    <property type="project" value="UniProtKB-SubCell"/>
</dbReference>
<reference evidence="4 5" key="1">
    <citation type="submission" date="2014-04" db="EMBL/GenBank/DDBJ databases">
        <title>Draft genome sequence of Bacillus azotoformans MEV2011, a (co-) denitrifying strain unable to grow in the presence of oxygen.</title>
        <authorList>
            <person name="Nielsen M."/>
            <person name="Schreiber L."/>
            <person name="Finster K."/>
            <person name="Schramm A."/>
        </authorList>
    </citation>
    <scope>NUCLEOTIDE SEQUENCE [LARGE SCALE GENOMIC DNA]</scope>
    <source>
        <strain evidence="4 5">MEV2011</strain>
    </source>
</reference>
<dbReference type="NCBIfam" id="TIGR02532">
    <property type="entry name" value="IV_pilin_GFxxxE"/>
    <property type="match status" value="1"/>
</dbReference>
<organism evidence="4 5">
    <name type="scientific">Schinkia azotoformans MEV2011</name>
    <dbReference type="NCBI Taxonomy" id="1348973"/>
    <lineage>
        <taxon>Bacteria</taxon>
        <taxon>Bacillati</taxon>
        <taxon>Bacillota</taxon>
        <taxon>Bacilli</taxon>
        <taxon>Bacillales</taxon>
        <taxon>Bacillaceae</taxon>
        <taxon>Calidifontibacillus/Schinkia group</taxon>
        <taxon>Schinkia</taxon>
    </lineage>
</organism>